<name>A0A212RUL7_9CHLR</name>
<keyword evidence="4" id="KW-0808">Transferase</keyword>
<protein>
    <recommendedName>
        <fullName evidence="2">histidine kinase</fullName>
        <ecNumber evidence="2">2.7.13.3</ecNumber>
    </recommendedName>
</protein>
<dbReference type="InterPro" id="IPR003594">
    <property type="entry name" value="HATPase_dom"/>
</dbReference>
<comment type="catalytic activity">
    <reaction evidence="1">
        <text>ATP + protein L-histidine = ADP + protein N-phospho-L-histidine.</text>
        <dbReference type="EC" id="2.7.13.3"/>
    </reaction>
</comment>
<dbReference type="Pfam" id="PF07730">
    <property type="entry name" value="HisKA_3"/>
    <property type="match status" value="1"/>
</dbReference>
<dbReference type="InterPro" id="IPR050482">
    <property type="entry name" value="Sensor_HK_TwoCompSys"/>
</dbReference>
<dbReference type="Proteomes" id="UP000197025">
    <property type="component" value="Unassembled WGS sequence"/>
</dbReference>
<dbReference type="Gene3D" id="3.30.565.10">
    <property type="entry name" value="Histidine kinase-like ATPase, C-terminal domain"/>
    <property type="match status" value="1"/>
</dbReference>
<dbReference type="InParanoid" id="A0A212RUL7"/>
<dbReference type="EC" id="2.7.13.3" evidence="2"/>
<dbReference type="EMBL" id="FYEK01000078">
    <property type="protein sequence ID" value="SNB76431.1"/>
    <property type="molecule type" value="Genomic_DNA"/>
</dbReference>
<dbReference type="OrthoDB" id="9811717at2"/>
<sequence length="328" mass="36619">MRSGETIEPGEPVRVAAGELLRLAITWLRADRGWLAARPGWLGAAETLLAGAREPEAAAACFVRRFPLEEGDVEIGELGLVWAREPKPEPDDPVAMPALLRTAAALLRLAREQQASRRLLHVQEQELCRIVLDIHDGPVQDIFAALSQIQLLLRAGPRGRTMRRRLEQTAGLLERSLTEIRTFIGAFRPPEFEHRPLLAMVHGLILQHEVLTGHEVHLEVEGNLPAPPLPVKIALYRLLQEALNNAARYAGVSRYTVRLRGEPHGLWLEVRDEGQGFDPGRYLENPSPEAMRHFGLRGMRDRAELLGGRFEIESAPGRGTSIRVWLPC</sequence>
<keyword evidence="3" id="KW-0597">Phosphoprotein</keyword>
<evidence type="ECO:0000256" key="5">
    <source>
        <dbReference type="ARBA" id="ARBA00022741"/>
    </source>
</evidence>
<dbReference type="Pfam" id="PF02518">
    <property type="entry name" value="HATPase_c"/>
    <property type="match status" value="1"/>
</dbReference>
<dbReference type="SUPFAM" id="SSF55874">
    <property type="entry name" value="ATPase domain of HSP90 chaperone/DNA topoisomerase II/histidine kinase"/>
    <property type="match status" value="1"/>
</dbReference>
<evidence type="ECO:0000256" key="8">
    <source>
        <dbReference type="ARBA" id="ARBA00023012"/>
    </source>
</evidence>
<keyword evidence="8" id="KW-0902">Two-component regulatory system</keyword>
<reference evidence="11" key="1">
    <citation type="submission" date="2017-06" db="EMBL/GenBank/DDBJ databases">
        <authorList>
            <person name="Varghese N."/>
            <person name="Submissions S."/>
        </authorList>
    </citation>
    <scope>NUCLEOTIDE SEQUENCE [LARGE SCALE GENOMIC DNA]</scope>
    <source>
        <strain evidence="11">JAD2</strain>
    </source>
</reference>
<keyword evidence="6 10" id="KW-0418">Kinase</keyword>
<keyword evidence="11" id="KW-1185">Reference proteome</keyword>
<accession>A0A212RUL7</accession>
<evidence type="ECO:0000256" key="4">
    <source>
        <dbReference type="ARBA" id="ARBA00022679"/>
    </source>
</evidence>
<feature type="domain" description="Histidine kinase" evidence="9">
    <location>
        <begin position="235"/>
        <end position="328"/>
    </location>
</feature>
<dbReference type="PANTHER" id="PTHR24421:SF10">
    <property type="entry name" value="NITRATE_NITRITE SENSOR PROTEIN NARQ"/>
    <property type="match status" value="1"/>
</dbReference>
<dbReference type="PANTHER" id="PTHR24421">
    <property type="entry name" value="NITRATE/NITRITE SENSOR PROTEIN NARX-RELATED"/>
    <property type="match status" value="1"/>
</dbReference>
<dbReference type="PROSITE" id="PS50109">
    <property type="entry name" value="HIS_KIN"/>
    <property type="match status" value="1"/>
</dbReference>
<keyword evidence="5" id="KW-0547">Nucleotide-binding</keyword>
<dbReference type="GO" id="GO:0046983">
    <property type="term" value="F:protein dimerization activity"/>
    <property type="evidence" value="ECO:0007669"/>
    <property type="project" value="InterPro"/>
</dbReference>
<organism evidence="10 11">
    <name type="scientific">Thermoflexus hugenholtzii JAD2</name>
    <dbReference type="NCBI Taxonomy" id="877466"/>
    <lineage>
        <taxon>Bacteria</taxon>
        <taxon>Bacillati</taxon>
        <taxon>Chloroflexota</taxon>
        <taxon>Thermoflexia</taxon>
        <taxon>Thermoflexales</taxon>
        <taxon>Thermoflexaceae</taxon>
        <taxon>Thermoflexus</taxon>
    </lineage>
</organism>
<evidence type="ECO:0000313" key="10">
    <source>
        <dbReference type="EMBL" id="SNB76431.1"/>
    </source>
</evidence>
<dbReference type="InterPro" id="IPR011712">
    <property type="entry name" value="Sig_transdc_His_kin_sub3_dim/P"/>
</dbReference>
<evidence type="ECO:0000313" key="11">
    <source>
        <dbReference type="Proteomes" id="UP000197025"/>
    </source>
</evidence>
<evidence type="ECO:0000259" key="9">
    <source>
        <dbReference type="PROSITE" id="PS50109"/>
    </source>
</evidence>
<gene>
    <name evidence="10" type="ORF">SAMN02746019_00028690</name>
</gene>
<dbReference type="CDD" id="cd16917">
    <property type="entry name" value="HATPase_UhpB-NarQ-NarX-like"/>
    <property type="match status" value="1"/>
</dbReference>
<evidence type="ECO:0000256" key="3">
    <source>
        <dbReference type="ARBA" id="ARBA00022553"/>
    </source>
</evidence>
<evidence type="ECO:0000256" key="7">
    <source>
        <dbReference type="ARBA" id="ARBA00022840"/>
    </source>
</evidence>
<dbReference type="GO" id="GO:0000155">
    <property type="term" value="F:phosphorelay sensor kinase activity"/>
    <property type="evidence" value="ECO:0007669"/>
    <property type="project" value="InterPro"/>
</dbReference>
<dbReference type="GO" id="GO:0005524">
    <property type="term" value="F:ATP binding"/>
    <property type="evidence" value="ECO:0007669"/>
    <property type="project" value="UniProtKB-KW"/>
</dbReference>
<proteinExistence type="predicted"/>
<dbReference type="SMART" id="SM00387">
    <property type="entry name" value="HATPase_c"/>
    <property type="match status" value="1"/>
</dbReference>
<dbReference type="RefSeq" id="WP_088572543.1">
    <property type="nucleotide sequence ID" value="NZ_FYEK01000078.1"/>
</dbReference>
<dbReference type="InterPro" id="IPR036890">
    <property type="entry name" value="HATPase_C_sf"/>
</dbReference>
<dbReference type="GO" id="GO:0016020">
    <property type="term" value="C:membrane"/>
    <property type="evidence" value="ECO:0007669"/>
    <property type="project" value="InterPro"/>
</dbReference>
<evidence type="ECO:0000256" key="2">
    <source>
        <dbReference type="ARBA" id="ARBA00012438"/>
    </source>
</evidence>
<evidence type="ECO:0000256" key="6">
    <source>
        <dbReference type="ARBA" id="ARBA00022777"/>
    </source>
</evidence>
<evidence type="ECO:0000256" key="1">
    <source>
        <dbReference type="ARBA" id="ARBA00000085"/>
    </source>
</evidence>
<dbReference type="InterPro" id="IPR005467">
    <property type="entry name" value="His_kinase_dom"/>
</dbReference>
<dbReference type="AlphaFoldDB" id="A0A212RUL7"/>
<keyword evidence="7" id="KW-0067">ATP-binding</keyword>